<organism evidence="2 3">
    <name type="scientific">Amycolatopsis pithecellobii</name>
    <dbReference type="NCBI Taxonomy" id="664692"/>
    <lineage>
        <taxon>Bacteria</taxon>
        <taxon>Bacillati</taxon>
        <taxon>Actinomycetota</taxon>
        <taxon>Actinomycetes</taxon>
        <taxon>Pseudonocardiales</taxon>
        <taxon>Pseudonocardiaceae</taxon>
        <taxon>Amycolatopsis</taxon>
    </lineage>
</organism>
<sequence>MFDEIGRDGGEMPYTGEMPYSVALVVPAMVGGVIAAGVVFLLIRRRVSGRDSKLAAAMAGLAFALGWYFAAWMALLGVIVAAVVYGMARLFTRAGQAAVAAFGAYLVFTAGAGYMLSVALDSMG</sequence>
<accession>A0A6N7Z718</accession>
<feature type="transmembrane region" description="Helical" evidence="1">
    <location>
        <begin position="55"/>
        <end position="85"/>
    </location>
</feature>
<dbReference type="RefSeq" id="WP_154759007.1">
    <property type="nucleotide sequence ID" value="NZ_WMBA01000040.1"/>
</dbReference>
<evidence type="ECO:0000256" key="1">
    <source>
        <dbReference type="SAM" id="Phobius"/>
    </source>
</evidence>
<dbReference type="EMBL" id="WMBA01000040">
    <property type="protein sequence ID" value="MTD56864.1"/>
    <property type="molecule type" value="Genomic_DNA"/>
</dbReference>
<dbReference type="Proteomes" id="UP000440096">
    <property type="component" value="Unassembled WGS sequence"/>
</dbReference>
<reference evidence="2 3" key="1">
    <citation type="submission" date="2019-11" db="EMBL/GenBank/DDBJ databases">
        <title>Draft genome of Amycolatopsis RM579.</title>
        <authorList>
            <person name="Duangmal K."/>
            <person name="Mingma R."/>
        </authorList>
    </citation>
    <scope>NUCLEOTIDE SEQUENCE [LARGE SCALE GENOMIC DNA]</scope>
    <source>
        <strain evidence="2 3">RM579</strain>
    </source>
</reference>
<comment type="caution">
    <text evidence="2">The sequence shown here is derived from an EMBL/GenBank/DDBJ whole genome shotgun (WGS) entry which is preliminary data.</text>
</comment>
<keyword evidence="1" id="KW-0472">Membrane</keyword>
<evidence type="ECO:0000313" key="2">
    <source>
        <dbReference type="EMBL" id="MTD56864.1"/>
    </source>
</evidence>
<name>A0A6N7Z718_9PSEU</name>
<protein>
    <submittedName>
        <fullName evidence="2">Uncharacterized protein</fullName>
    </submittedName>
</protein>
<keyword evidence="1" id="KW-0812">Transmembrane</keyword>
<feature type="transmembrane region" description="Helical" evidence="1">
    <location>
        <begin position="20"/>
        <end position="43"/>
    </location>
</feature>
<evidence type="ECO:0000313" key="3">
    <source>
        <dbReference type="Proteomes" id="UP000440096"/>
    </source>
</evidence>
<dbReference type="AlphaFoldDB" id="A0A6N7Z718"/>
<gene>
    <name evidence="2" type="ORF">GKO32_23235</name>
</gene>
<proteinExistence type="predicted"/>
<feature type="transmembrane region" description="Helical" evidence="1">
    <location>
        <begin position="97"/>
        <end position="120"/>
    </location>
</feature>
<keyword evidence="1" id="KW-1133">Transmembrane helix</keyword>
<keyword evidence="3" id="KW-1185">Reference proteome</keyword>